<dbReference type="OrthoDB" id="4350381at2"/>
<protein>
    <submittedName>
        <fullName evidence="1">Uncharacterized protein</fullName>
    </submittedName>
</protein>
<evidence type="ECO:0000313" key="1">
    <source>
        <dbReference type="EMBL" id="SFK74260.1"/>
    </source>
</evidence>
<dbReference type="Proteomes" id="UP000198928">
    <property type="component" value="Unassembled WGS sequence"/>
</dbReference>
<dbReference type="AlphaFoldDB" id="A0A1I4C0V6"/>
<keyword evidence="2" id="KW-1185">Reference proteome</keyword>
<organism evidence="1 2">
    <name type="scientific">Streptomyces pini</name>
    <dbReference type="NCBI Taxonomy" id="1520580"/>
    <lineage>
        <taxon>Bacteria</taxon>
        <taxon>Bacillati</taxon>
        <taxon>Actinomycetota</taxon>
        <taxon>Actinomycetes</taxon>
        <taxon>Kitasatosporales</taxon>
        <taxon>Streptomycetaceae</taxon>
        <taxon>Streptomyces</taxon>
    </lineage>
</organism>
<name>A0A1I4C0V6_9ACTN</name>
<dbReference type="RefSeq" id="WP_093849925.1">
    <property type="nucleotide sequence ID" value="NZ_FOSG01000008.1"/>
</dbReference>
<reference evidence="2" key="1">
    <citation type="submission" date="2016-10" db="EMBL/GenBank/DDBJ databases">
        <authorList>
            <person name="Varghese N."/>
            <person name="Submissions S."/>
        </authorList>
    </citation>
    <scope>NUCLEOTIDE SEQUENCE [LARGE SCALE GENOMIC DNA]</scope>
    <source>
        <strain evidence="2">PL19</strain>
    </source>
</reference>
<proteinExistence type="predicted"/>
<sequence>MNHTTRLACLSPESAAAVVDEHDAYFGAGPSNTVRQDGNEVVIDYFDKRWPLDVAEWAAEQGHATDSAAAAVIAAL</sequence>
<gene>
    <name evidence="1" type="ORF">SAMN05192584_108201</name>
</gene>
<dbReference type="EMBL" id="FOSG01000008">
    <property type="protein sequence ID" value="SFK74260.1"/>
    <property type="molecule type" value="Genomic_DNA"/>
</dbReference>
<evidence type="ECO:0000313" key="2">
    <source>
        <dbReference type="Proteomes" id="UP000198928"/>
    </source>
</evidence>
<accession>A0A1I4C0V6</accession>